<evidence type="ECO:0000256" key="3">
    <source>
        <dbReference type="SAM" id="MobiDB-lite"/>
    </source>
</evidence>
<evidence type="ECO:0000313" key="4">
    <source>
        <dbReference type="EMBL" id="VDP23926.1"/>
    </source>
</evidence>
<comment type="subcellular location">
    <subcellularLocation>
        <location evidence="1">Nucleus</location>
    </subcellularLocation>
</comment>
<feature type="region of interest" description="Disordered" evidence="3">
    <location>
        <begin position="211"/>
        <end position="238"/>
    </location>
</feature>
<keyword evidence="5" id="KW-1185">Reference proteome</keyword>
<dbReference type="Proteomes" id="UP000270296">
    <property type="component" value="Unassembled WGS sequence"/>
</dbReference>
<dbReference type="PANTHER" id="PTHR31624:SF4">
    <property type="entry name" value="CHROMOSOME 16 OPEN READING FRAME 72"/>
    <property type="match status" value="1"/>
</dbReference>
<organism evidence="6">
    <name type="scientific">Soboliphyme baturini</name>
    <dbReference type="NCBI Taxonomy" id="241478"/>
    <lineage>
        <taxon>Eukaryota</taxon>
        <taxon>Metazoa</taxon>
        <taxon>Ecdysozoa</taxon>
        <taxon>Nematoda</taxon>
        <taxon>Enoplea</taxon>
        <taxon>Dorylaimia</taxon>
        <taxon>Dioctophymatida</taxon>
        <taxon>Dioctophymatoidea</taxon>
        <taxon>Soboliphymatidae</taxon>
        <taxon>Soboliphyme</taxon>
    </lineage>
</organism>
<reference evidence="6" key="1">
    <citation type="submission" date="2016-06" db="UniProtKB">
        <authorList>
            <consortium name="WormBaseParasite"/>
        </authorList>
    </citation>
    <scope>IDENTIFICATION</scope>
</reference>
<evidence type="ECO:0000313" key="5">
    <source>
        <dbReference type="Proteomes" id="UP000270296"/>
    </source>
</evidence>
<accession>A0A183J105</accession>
<dbReference type="InterPro" id="IPR040308">
    <property type="entry name" value="HAPR1"/>
</dbReference>
<evidence type="ECO:0000256" key="1">
    <source>
        <dbReference type="ARBA" id="ARBA00004123"/>
    </source>
</evidence>
<dbReference type="AlphaFoldDB" id="A0A183J105"/>
<dbReference type="OrthoDB" id="5823474at2759"/>
<dbReference type="Pfam" id="PF15251">
    <property type="entry name" value="TAPR1-like"/>
    <property type="match status" value="1"/>
</dbReference>
<dbReference type="WBParaSite" id="SBAD_0000990101-mRNA-1">
    <property type="protein sequence ID" value="SBAD_0000990101-mRNA-1"/>
    <property type="gene ID" value="SBAD_0000990101"/>
</dbReference>
<dbReference type="EMBL" id="UZAM01012864">
    <property type="protein sequence ID" value="VDP23926.1"/>
    <property type="molecule type" value="Genomic_DNA"/>
</dbReference>
<dbReference type="PANTHER" id="PTHR31624">
    <property type="entry name" value="UPF0472 PROTEIN C16ORF72"/>
    <property type="match status" value="1"/>
</dbReference>
<name>A0A183J105_9BILA</name>
<evidence type="ECO:0000313" key="6">
    <source>
        <dbReference type="WBParaSite" id="SBAD_0000990101-mRNA-1"/>
    </source>
</evidence>
<dbReference type="InterPro" id="IPR029196">
    <property type="entry name" value="HAPSTR1-like"/>
</dbReference>
<protein>
    <submittedName>
        <fullName evidence="6">HUWE1-associated protein modifying stress responses</fullName>
    </submittedName>
</protein>
<proteinExistence type="predicted"/>
<dbReference type="GO" id="GO:0005634">
    <property type="term" value="C:nucleus"/>
    <property type="evidence" value="ECO:0007669"/>
    <property type="project" value="UniProtKB-SubCell"/>
</dbReference>
<keyword evidence="2" id="KW-0539">Nucleus</keyword>
<sequence>MSQENHSPRRYRRGFEYNDAVVNSALAAADRDQQVQPSLAVRTDEVEKMLWQHFESVACSIAELYRSPEWTSFQKAASAATLFYKNSVDAFQRGVDLGMMMGRHLLYKEIFAWLRCSPSSFVQLKELENFLLLRAFCSKPFVVGSGGGNGGSTGVIGGEGDAMTAAVVGGAGGGSLGRVEPTESLHMFHEALNTPQDLNIFFEEACHRNGKRRCPQSIDDDDVVSDGRSTDHQPVSRRRFSSRLSQKLPLFFVVQQHTF</sequence>
<evidence type="ECO:0000256" key="2">
    <source>
        <dbReference type="ARBA" id="ARBA00023242"/>
    </source>
</evidence>
<gene>
    <name evidence="4" type="ORF">SBAD_LOCUS9554</name>
</gene>
<reference evidence="4 5" key="2">
    <citation type="submission" date="2018-11" db="EMBL/GenBank/DDBJ databases">
        <authorList>
            <consortium name="Pathogen Informatics"/>
        </authorList>
    </citation>
    <scope>NUCLEOTIDE SEQUENCE [LARGE SCALE GENOMIC DNA]</scope>
</reference>